<dbReference type="Gene3D" id="1.20.1330.10">
    <property type="entry name" value="f41 fragment of flagellin, N-terminal domain"/>
    <property type="match status" value="1"/>
</dbReference>
<dbReference type="NCBIfam" id="TIGR02550">
    <property type="entry name" value="flagell_flgL"/>
    <property type="match status" value="1"/>
</dbReference>
<keyword evidence="9" id="KW-0282">Flagellum</keyword>
<feature type="domain" description="Flagellin N-terminal" evidence="7">
    <location>
        <begin position="3"/>
        <end position="139"/>
    </location>
</feature>
<sequence length="297" mass="31870">MRVSTMQLHNSMSGNIQTASTGVSKTMMQLSSNKRILAPSDDVFAASQLMGLDDDLSQLEVWSSNIKSATTMLSNQETALKDINNNMNRARDLAISAKNGSKSQEDLEAIAKELEQVVETIADLTNTKSSSGEYIFGGTKGDTAPIKKAASGWDNNSSSSTRKIEISDSQSASLGVTSEQLFGSSAEFLEEMDTFIAALKNPSTDNAAAVDKVIKDIDKAQKSVNESITTIGAEVNTLKAAETTNADKQLANKSMQSSLEDLDFAEATTRLSVQQTMLTAAQKSYSSTIKLSLFNYV</sequence>
<gene>
    <name evidence="9" type="primary">flgL</name>
    <name evidence="9" type="ORF">M3P05_09140</name>
</gene>
<name>A0ABT0PFQ5_9GAMM</name>
<feature type="coiled-coil region" evidence="6">
    <location>
        <begin position="66"/>
        <end position="127"/>
    </location>
</feature>
<evidence type="ECO:0000313" key="9">
    <source>
        <dbReference type="EMBL" id="MCL6270096.1"/>
    </source>
</evidence>
<dbReference type="PANTHER" id="PTHR42792:SF1">
    <property type="entry name" value="FLAGELLAR HOOK-ASSOCIATED PROTEIN 3"/>
    <property type="match status" value="1"/>
</dbReference>
<keyword evidence="9" id="KW-0969">Cilium</keyword>
<comment type="subcellular location">
    <subcellularLocation>
        <location evidence="1">Bacterial flagellum</location>
    </subcellularLocation>
    <subcellularLocation>
        <location evidence="2">Secreted</location>
    </subcellularLocation>
</comment>
<dbReference type="InterPro" id="IPR001492">
    <property type="entry name" value="Flagellin"/>
</dbReference>
<dbReference type="InterPro" id="IPR013384">
    <property type="entry name" value="Flagell_FlgL"/>
</dbReference>
<keyword evidence="4" id="KW-0964">Secreted</keyword>
<evidence type="ECO:0000259" key="7">
    <source>
        <dbReference type="Pfam" id="PF00669"/>
    </source>
</evidence>
<dbReference type="EMBL" id="JAMFLX010000010">
    <property type="protein sequence ID" value="MCL6270096.1"/>
    <property type="molecule type" value="Genomic_DNA"/>
</dbReference>
<evidence type="ECO:0000313" key="10">
    <source>
        <dbReference type="Proteomes" id="UP001203338"/>
    </source>
</evidence>
<dbReference type="PANTHER" id="PTHR42792">
    <property type="entry name" value="FLAGELLIN"/>
    <property type="match status" value="1"/>
</dbReference>
<dbReference type="Pfam" id="PF00669">
    <property type="entry name" value="Flagellin_N"/>
    <property type="match status" value="1"/>
</dbReference>
<comment type="similarity">
    <text evidence="3">Belongs to the bacterial flagellin family.</text>
</comment>
<keyword evidence="6" id="KW-0175">Coiled coil</keyword>
<accession>A0ABT0PFQ5</accession>
<evidence type="ECO:0000256" key="5">
    <source>
        <dbReference type="ARBA" id="ARBA00023143"/>
    </source>
</evidence>
<protein>
    <submittedName>
        <fullName evidence="9">Flagellar hook-associated protein FlgL</fullName>
    </submittedName>
</protein>
<dbReference type="InterPro" id="IPR046358">
    <property type="entry name" value="Flagellin_C"/>
</dbReference>
<keyword evidence="5" id="KW-0975">Bacterial flagellum</keyword>
<proteinExistence type="inferred from homology"/>
<dbReference type="SUPFAM" id="SSF64518">
    <property type="entry name" value="Phase 1 flagellin"/>
    <property type="match status" value="1"/>
</dbReference>
<evidence type="ECO:0000256" key="4">
    <source>
        <dbReference type="ARBA" id="ARBA00022525"/>
    </source>
</evidence>
<dbReference type="Pfam" id="PF00700">
    <property type="entry name" value="Flagellin_C"/>
    <property type="match status" value="1"/>
</dbReference>
<evidence type="ECO:0000256" key="6">
    <source>
        <dbReference type="SAM" id="Coils"/>
    </source>
</evidence>
<dbReference type="Proteomes" id="UP001203338">
    <property type="component" value="Unassembled WGS sequence"/>
</dbReference>
<evidence type="ECO:0000256" key="2">
    <source>
        <dbReference type="ARBA" id="ARBA00004613"/>
    </source>
</evidence>
<evidence type="ECO:0000256" key="1">
    <source>
        <dbReference type="ARBA" id="ARBA00004365"/>
    </source>
</evidence>
<reference evidence="9 10" key="1">
    <citation type="submission" date="2022-05" db="EMBL/GenBank/DDBJ databases">
        <authorList>
            <person name="Park J.-S."/>
        </authorList>
    </citation>
    <scope>NUCLEOTIDE SEQUENCE [LARGE SCALE GENOMIC DNA]</scope>
    <source>
        <strain evidence="9 10">2012CJ34-2</strain>
    </source>
</reference>
<feature type="domain" description="Flagellin C-terminal" evidence="8">
    <location>
        <begin position="215"/>
        <end position="286"/>
    </location>
</feature>
<keyword evidence="9" id="KW-0966">Cell projection</keyword>
<evidence type="ECO:0000259" key="8">
    <source>
        <dbReference type="Pfam" id="PF00700"/>
    </source>
</evidence>
<evidence type="ECO:0000256" key="3">
    <source>
        <dbReference type="ARBA" id="ARBA00005709"/>
    </source>
</evidence>
<comment type="caution">
    <text evidence="9">The sequence shown here is derived from an EMBL/GenBank/DDBJ whole genome shotgun (WGS) entry which is preliminary data.</text>
</comment>
<organism evidence="9 10">
    <name type="scientific">Parendozoicomonas callyspongiae</name>
    <dbReference type="NCBI Taxonomy" id="2942213"/>
    <lineage>
        <taxon>Bacteria</taxon>
        <taxon>Pseudomonadati</taxon>
        <taxon>Pseudomonadota</taxon>
        <taxon>Gammaproteobacteria</taxon>
        <taxon>Oceanospirillales</taxon>
        <taxon>Endozoicomonadaceae</taxon>
        <taxon>Parendozoicomonas</taxon>
    </lineage>
</organism>
<dbReference type="RefSeq" id="WP_249699247.1">
    <property type="nucleotide sequence ID" value="NZ_JAMFLX010000010.1"/>
</dbReference>
<keyword evidence="10" id="KW-1185">Reference proteome</keyword>
<dbReference type="InterPro" id="IPR001029">
    <property type="entry name" value="Flagellin_N"/>
</dbReference>